<gene>
    <name evidence="1" type="ORF">Ctma_0648</name>
</gene>
<accession>A0AAU6PG04</accession>
<proteinExistence type="predicted"/>
<sequence length="113" mass="12984">MNKLLYNELTQLANEQEFIAYGDAASLVGLSISKKKDRRKLYDMLDEISLYEHKANRPMLTALIVHKGIDNKPGKGFYTKAEELGYYSGSKKSLDQLDFWVSQIKQIFAEWSS</sequence>
<protein>
    <submittedName>
        <fullName evidence="1">Uncharacterized protein</fullName>
    </submittedName>
</protein>
<dbReference type="EMBL" id="CP138327">
    <property type="protein sequence ID" value="WXT99942.1"/>
    <property type="molecule type" value="Genomic_DNA"/>
</dbReference>
<name>A0AAU6PG04_9GAMM</name>
<reference evidence="1" key="1">
    <citation type="submission" date="2023-10" db="EMBL/GenBank/DDBJ databases">
        <title>The first scallop-associated chemosynthetic bacterial symbiont.</title>
        <authorList>
            <person name="Lin Y.-T."/>
            <person name="Sun J."/>
            <person name="Ip J.C.-H."/>
            <person name="He X."/>
            <person name="Gao Z.-M."/>
            <person name="Perez M."/>
            <person name="Xu T."/>
            <person name="Qian P.-Y."/>
            <person name="Qiu J.-W."/>
        </authorList>
    </citation>
    <scope>NUCLEOTIDE SEQUENCE</scope>
    <source>
        <strain evidence="1">Gill1</strain>
    </source>
</reference>
<evidence type="ECO:0000313" key="1">
    <source>
        <dbReference type="EMBL" id="WXT99942.1"/>
    </source>
</evidence>
<dbReference type="AlphaFoldDB" id="A0AAU6PG04"/>
<organism evidence="1">
    <name type="scientific">Catillopecten margaritatus gill symbiont</name>
    <dbReference type="NCBI Taxonomy" id="3083288"/>
    <lineage>
        <taxon>Bacteria</taxon>
        <taxon>Pseudomonadati</taxon>
        <taxon>Pseudomonadota</taxon>
        <taxon>Gammaproteobacteria</taxon>
        <taxon>sulfur-oxidizing symbionts</taxon>
    </lineage>
</organism>